<evidence type="ECO:0000313" key="2">
    <source>
        <dbReference type="EMBL" id="MCQ6960038.1"/>
    </source>
</evidence>
<protein>
    <submittedName>
        <fullName evidence="2">Uncharacterized protein</fullName>
    </submittedName>
</protein>
<gene>
    <name evidence="2" type="ORF">NPE20_18815</name>
</gene>
<accession>A0ABT1T7Y5</accession>
<keyword evidence="1" id="KW-0732">Signal</keyword>
<proteinExistence type="predicted"/>
<dbReference type="PROSITE" id="PS51257">
    <property type="entry name" value="PROKAR_LIPOPROTEIN"/>
    <property type="match status" value="1"/>
</dbReference>
<sequence length="132" mass="14353">MKKLLSILCIAVVVFTASSCKKETVVAPNNNVTIVKTVRSSDWAVYNSTSNTVDLNIPELDEYTNEHGAVLVYIAFGDNAPWEQVPEVFDGSAYSFTHNTGHVTLYVQNASGTGTPIIPDQAYVKIVLVDSN</sequence>
<reference evidence="2 3" key="1">
    <citation type="submission" date="2022-07" db="EMBL/GenBank/DDBJ databases">
        <title>Mucilaginibacter sp. JC4.</title>
        <authorList>
            <person name="Le V."/>
            <person name="Ko S.-R."/>
            <person name="Ahn C.-Y."/>
            <person name="Oh H.-M."/>
        </authorList>
    </citation>
    <scope>NUCLEOTIDE SEQUENCE [LARGE SCALE GENOMIC DNA]</scope>
    <source>
        <strain evidence="2 3">JC4</strain>
    </source>
</reference>
<comment type="caution">
    <text evidence="2">The sequence shown here is derived from an EMBL/GenBank/DDBJ whole genome shotgun (WGS) entry which is preliminary data.</text>
</comment>
<feature type="chain" id="PRO_5045759654" evidence="1">
    <location>
        <begin position="22"/>
        <end position="132"/>
    </location>
</feature>
<organism evidence="2 3">
    <name type="scientific">Mucilaginibacter aquariorum</name>
    <dbReference type="NCBI Taxonomy" id="2967225"/>
    <lineage>
        <taxon>Bacteria</taxon>
        <taxon>Pseudomonadati</taxon>
        <taxon>Bacteroidota</taxon>
        <taxon>Sphingobacteriia</taxon>
        <taxon>Sphingobacteriales</taxon>
        <taxon>Sphingobacteriaceae</taxon>
        <taxon>Mucilaginibacter</taxon>
    </lineage>
</organism>
<name>A0ABT1T7Y5_9SPHI</name>
<evidence type="ECO:0000256" key="1">
    <source>
        <dbReference type="SAM" id="SignalP"/>
    </source>
</evidence>
<dbReference type="RefSeq" id="WP_256540226.1">
    <property type="nucleotide sequence ID" value="NZ_JANHOH010000005.1"/>
</dbReference>
<dbReference type="EMBL" id="JANHOH010000005">
    <property type="protein sequence ID" value="MCQ6960038.1"/>
    <property type="molecule type" value="Genomic_DNA"/>
</dbReference>
<keyword evidence="3" id="KW-1185">Reference proteome</keyword>
<dbReference type="Proteomes" id="UP001204376">
    <property type="component" value="Unassembled WGS sequence"/>
</dbReference>
<feature type="signal peptide" evidence="1">
    <location>
        <begin position="1"/>
        <end position="21"/>
    </location>
</feature>
<evidence type="ECO:0000313" key="3">
    <source>
        <dbReference type="Proteomes" id="UP001204376"/>
    </source>
</evidence>